<comment type="caution">
    <text evidence="1">The sequence shown here is derived from an EMBL/GenBank/DDBJ whole genome shotgun (WGS) entry which is preliminary data.</text>
</comment>
<protein>
    <submittedName>
        <fullName evidence="1">Uncharacterized protein</fullName>
    </submittedName>
</protein>
<organism evidence="1 2">
    <name type="scientific">Colletotrichum tabaci</name>
    <dbReference type="NCBI Taxonomy" id="1209068"/>
    <lineage>
        <taxon>Eukaryota</taxon>
        <taxon>Fungi</taxon>
        <taxon>Dikarya</taxon>
        <taxon>Ascomycota</taxon>
        <taxon>Pezizomycotina</taxon>
        <taxon>Sordariomycetes</taxon>
        <taxon>Hypocreomycetidae</taxon>
        <taxon>Glomerellales</taxon>
        <taxon>Glomerellaceae</taxon>
        <taxon>Colletotrichum</taxon>
        <taxon>Colletotrichum destructivum species complex</taxon>
    </lineage>
</organism>
<dbReference type="EMBL" id="JASAOK010000001">
    <property type="protein sequence ID" value="KAK6227143.1"/>
    <property type="molecule type" value="Genomic_DNA"/>
</dbReference>
<keyword evidence="2" id="KW-1185">Reference proteome</keyword>
<proteinExistence type="predicted"/>
<dbReference type="AlphaFoldDB" id="A0AAV9TUU5"/>
<accession>A0AAV9TUU5</accession>
<dbReference type="Proteomes" id="UP001327957">
    <property type="component" value="Unassembled WGS sequence"/>
</dbReference>
<sequence length="119" mass="13128">MSGHYLCETADSVIEILRDVAIVFFVIRTVLSYFPLTFATSSLLSWVVCASQQRLLPIPVQQGSLTNPQTELVLVPLQVVGRLLAAAFLAGAKDGLEVRAVHARAQGLDLRDWMRWGFS</sequence>
<evidence type="ECO:0000313" key="1">
    <source>
        <dbReference type="EMBL" id="KAK6227143.1"/>
    </source>
</evidence>
<name>A0AAV9TUU5_9PEZI</name>
<evidence type="ECO:0000313" key="2">
    <source>
        <dbReference type="Proteomes" id="UP001327957"/>
    </source>
</evidence>
<gene>
    <name evidence="1" type="ORF">QIS74_00698</name>
</gene>
<reference evidence="1 2" key="1">
    <citation type="submission" date="2023-04" db="EMBL/GenBank/DDBJ databases">
        <title>Colletotrichum tabacum stain YC1 causing leaf anthracnose on Nicotiana tabacum(L.) cv.</title>
        <authorList>
            <person name="Ji Z."/>
            <person name="Wang M."/>
            <person name="Zhang J."/>
            <person name="Wang N."/>
            <person name="Zhou Z."/>
        </authorList>
    </citation>
    <scope>NUCLEOTIDE SEQUENCE [LARGE SCALE GENOMIC DNA]</scope>
    <source>
        <strain evidence="1 2">YC1</strain>
    </source>
</reference>